<dbReference type="SMR" id="B4IUW4"/>
<dbReference type="EMBL" id="CH892161">
    <property type="protein sequence ID" value="EDX00178.2"/>
    <property type="molecule type" value="Genomic_DNA"/>
</dbReference>
<protein>
    <submittedName>
        <fullName evidence="1">Uncharacterized protein</fullName>
    </submittedName>
</protein>
<organism evidence="1 2">
    <name type="scientific">Drosophila yakuba</name>
    <name type="common">Fruit fly</name>
    <dbReference type="NCBI Taxonomy" id="7245"/>
    <lineage>
        <taxon>Eukaryota</taxon>
        <taxon>Metazoa</taxon>
        <taxon>Ecdysozoa</taxon>
        <taxon>Arthropoda</taxon>
        <taxon>Hexapoda</taxon>
        <taxon>Insecta</taxon>
        <taxon>Pterygota</taxon>
        <taxon>Neoptera</taxon>
        <taxon>Endopterygota</taxon>
        <taxon>Diptera</taxon>
        <taxon>Brachycera</taxon>
        <taxon>Muscomorpha</taxon>
        <taxon>Ephydroidea</taxon>
        <taxon>Drosophilidae</taxon>
        <taxon>Drosophila</taxon>
        <taxon>Sophophora</taxon>
    </lineage>
</organism>
<dbReference type="AlphaFoldDB" id="B4IUW4"/>
<feature type="non-terminal residue" evidence="1">
    <location>
        <position position="1"/>
    </location>
</feature>
<sequence length="269" mass="30956">VQAAPAAVQKQRVSKAMRAYLKRANEHDEFMKTQHLEFQIGKRHLANMMGADAETFTQEDIDEAISYLFPSGLYDQKARPAMKSPEVVFPARKAAEFDETGRPFHSMFYTGKPNFFQLLHDIVEETNKLADLEERMLRRGNKPDENQKLGIAGFQLLPKDQLELLLVESIADIEYSNFTKSMDRLIASPYAYKSKAFIERYLKPLMDQSKQLEVPKPRIDEEGRQYITTYECLRKTARADVTVRLPGTGKISINGKDISYFEDENCKEQ</sequence>
<dbReference type="KEGG" id="dya:Dyak_GE11107"/>
<reference evidence="1 2" key="2">
    <citation type="journal article" date="2007" name="PLoS Biol.">
        <title>Principles of genome evolution in the Drosophila melanogaster species group.</title>
        <authorList>
            <person name="Ranz J.M."/>
            <person name="Maurin D."/>
            <person name="Chan Y.S."/>
            <person name="von Grotthuss M."/>
            <person name="Hillier L.W."/>
            <person name="Roote J."/>
            <person name="Ashburner M."/>
            <person name="Bergman C.M."/>
        </authorList>
    </citation>
    <scope>NUCLEOTIDE SEQUENCE [LARGE SCALE GENOMIC DNA]</scope>
    <source>
        <strain evidence="2">Tai18E2 / Tucson 14021-0261.01</strain>
    </source>
</reference>
<dbReference type="HOGENOM" id="CLU_060546_0_0_1"/>
<keyword evidence="2" id="KW-1185">Reference proteome</keyword>
<gene>
    <name evidence="1" type="primary">Dyak\GE11107</name>
    <name evidence="1" type="synonym">dyak_GLEANR_11148</name>
    <name evidence="1" type="synonym">GE11107</name>
    <name evidence="1" type="ORF">Dyak_GE11107</name>
</gene>
<accession>B4IUW4</accession>
<feature type="non-terminal residue" evidence="1">
    <location>
        <position position="269"/>
    </location>
</feature>
<name>B4IUW4_DROYA</name>
<dbReference type="OrthoDB" id="10254627at2759"/>
<reference evidence="1 2" key="1">
    <citation type="journal article" date="2007" name="Nature">
        <title>Evolution of genes and genomes on the Drosophila phylogeny.</title>
        <authorList>
            <consortium name="Drosophila 12 Genomes Consortium"/>
            <person name="Clark A.G."/>
            <person name="Eisen M.B."/>
            <person name="Smith D.R."/>
            <person name="Bergman C.M."/>
            <person name="Oliver B."/>
            <person name="Markow T.A."/>
            <person name="Kaufman T.C."/>
            <person name="Kellis M."/>
            <person name="Gelbart W."/>
            <person name="Iyer V.N."/>
            <person name="Pollard D.A."/>
            <person name="Sackton T.B."/>
            <person name="Larracuente A.M."/>
            <person name="Singh N.D."/>
            <person name="Abad J.P."/>
            <person name="Abt D.N."/>
            <person name="Adryan B."/>
            <person name="Aguade M."/>
            <person name="Akashi H."/>
            <person name="Anderson W.W."/>
            <person name="Aquadro C.F."/>
            <person name="Ardell D.H."/>
            <person name="Arguello R."/>
            <person name="Artieri C.G."/>
            <person name="Barbash D.A."/>
            <person name="Barker D."/>
            <person name="Barsanti P."/>
            <person name="Batterham P."/>
            <person name="Batzoglou S."/>
            <person name="Begun D."/>
            <person name="Bhutkar A."/>
            <person name="Blanco E."/>
            <person name="Bosak S.A."/>
            <person name="Bradley R.K."/>
            <person name="Brand A.D."/>
            <person name="Brent M.R."/>
            <person name="Brooks A.N."/>
            <person name="Brown R.H."/>
            <person name="Butlin R.K."/>
            <person name="Caggese C."/>
            <person name="Calvi B.R."/>
            <person name="Bernardo de Carvalho A."/>
            <person name="Caspi A."/>
            <person name="Castrezana S."/>
            <person name="Celniker S.E."/>
            <person name="Chang J.L."/>
            <person name="Chapple C."/>
            <person name="Chatterji S."/>
            <person name="Chinwalla A."/>
            <person name="Civetta A."/>
            <person name="Clifton S.W."/>
            <person name="Comeron J.M."/>
            <person name="Costello J.C."/>
            <person name="Coyne J.A."/>
            <person name="Daub J."/>
            <person name="David R.G."/>
            <person name="Delcher A.L."/>
            <person name="Delehaunty K."/>
            <person name="Do C.B."/>
            <person name="Ebling H."/>
            <person name="Edwards K."/>
            <person name="Eickbush T."/>
            <person name="Evans J.D."/>
            <person name="Filipski A."/>
            <person name="Findeiss S."/>
            <person name="Freyhult E."/>
            <person name="Fulton L."/>
            <person name="Fulton R."/>
            <person name="Garcia A.C."/>
            <person name="Gardiner A."/>
            <person name="Garfield D.A."/>
            <person name="Garvin B.E."/>
            <person name="Gibson G."/>
            <person name="Gilbert D."/>
            <person name="Gnerre S."/>
            <person name="Godfrey J."/>
            <person name="Good R."/>
            <person name="Gotea V."/>
            <person name="Gravely B."/>
            <person name="Greenberg A.J."/>
            <person name="Griffiths-Jones S."/>
            <person name="Gross S."/>
            <person name="Guigo R."/>
            <person name="Gustafson E.A."/>
            <person name="Haerty W."/>
            <person name="Hahn M.W."/>
            <person name="Halligan D.L."/>
            <person name="Halpern A.L."/>
            <person name="Halter G.M."/>
            <person name="Han M.V."/>
            <person name="Heger A."/>
            <person name="Hillier L."/>
            <person name="Hinrichs A.S."/>
            <person name="Holmes I."/>
            <person name="Hoskins R.A."/>
            <person name="Hubisz M.J."/>
            <person name="Hultmark D."/>
            <person name="Huntley M.A."/>
            <person name="Jaffe D.B."/>
            <person name="Jagadeeshan S."/>
            <person name="Jeck W.R."/>
            <person name="Johnson J."/>
            <person name="Jones C.D."/>
            <person name="Jordan W.C."/>
            <person name="Karpen G.H."/>
            <person name="Kataoka E."/>
            <person name="Keightley P.D."/>
            <person name="Kheradpour P."/>
            <person name="Kirkness E.F."/>
            <person name="Koerich L.B."/>
            <person name="Kristiansen K."/>
            <person name="Kudrna D."/>
            <person name="Kulathinal R.J."/>
            <person name="Kumar S."/>
            <person name="Kwok R."/>
            <person name="Lander E."/>
            <person name="Langley C.H."/>
            <person name="Lapoint R."/>
            <person name="Lazzaro B.P."/>
            <person name="Lee S.J."/>
            <person name="Levesque L."/>
            <person name="Li R."/>
            <person name="Lin C.F."/>
            <person name="Lin M.F."/>
            <person name="Lindblad-Toh K."/>
            <person name="Llopart A."/>
            <person name="Long M."/>
            <person name="Low L."/>
            <person name="Lozovsky E."/>
            <person name="Lu J."/>
            <person name="Luo M."/>
            <person name="Machado C.A."/>
            <person name="Makalowski W."/>
            <person name="Marzo M."/>
            <person name="Matsuda M."/>
            <person name="Matzkin L."/>
            <person name="McAllister B."/>
            <person name="McBride C.S."/>
            <person name="McKernan B."/>
            <person name="McKernan K."/>
            <person name="Mendez-Lago M."/>
            <person name="Minx P."/>
            <person name="Mollenhauer M.U."/>
            <person name="Montooth K."/>
            <person name="Mount S.M."/>
            <person name="Mu X."/>
            <person name="Myers E."/>
            <person name="Negre B."/>
            <person name="Newfeld S."/>
            <person name="Nielsen R."/>
            <person name="Noor M.A."/>
            <person name="O'Grady P."/>
            <person name="Pachter L."/>
            <person name="Papaceit M."/>
            <person name="Parisi M.J."/>
            <person name="Parisi M."/>
            <person name="Parts L."/>
            <person name="Pedersen J.S."/>
            <person name="Pesole G."/>
            <person name="Phillippy A.M."/>
            <person name="Ponting C.P."/>
            <person name="Pop M."/>
            <person name="Porcelli D."/>
            <person name="Powell J.R."/>
            <person name="Prohaska S."/>
            <person name="Pruitt K."/>
            <person name="Puig M."/>
            <person name="Quesneville H."/>
            <person name="Ram K.R."/>
            <person name="Rand D."/>
            <person name="Rasmussen M.D."/>
            <person name="Reed L.K."/>
            <person name="Reenan R."/>
            <person name="Reily A."/>
            <person name="Remington K.A."/>
            <person name="Rieger T.T."/>
            <person name="Ritchie M.G."/>
            <person name="Robin C."/>
            <person name="Rogers Y.H."/>
            <person name="Rohde C."/>
            <person name="Rozas J."/>
            <person name="Rubenfield M.J."/>
            <person name="Ruiz A."/>
            <person name="Russo S."/>
            <person name="Salzberg S.L."/>
            <person name="Sanchez-Gracia A."/>
            <person name="Saranga D.J."/>
            <person name="Sato H."/>
            <person name="Schaeffer S.W."/>
            <person name="Schatz M.C."/>
            <person name="Schlenke T."/>
            <person name="Schwartz R."/>
            <person name="Segarra C."/>
            <person name="Singh R.S."/>
            <person name="Sirot L."/>
            <person name="Sirota M."/>
            <person name="Sisneros N.B."/>
            <person name="Smith C.D."/>
            <person name="Smith T.F."/>
            <person name="Spieth J."/>
            <person name="Stage D.E."/>
            <person name="Stark A."/>
            <person name="Stephan W."/>
            <person name="Strausberg R.L."/>
            <person name="Strempel S."/>
            <person name="Sturgill D."/>
            <person name="Sutton G."/>
            <person name="Sutton G.G."/>
            <person name="Tao W."/>
            <person name="Teichmann S."/>
            <person name="Tobari Y.N."/>
            <person name="Tomimura Y."/>
            <person name="Tsolas J.M."/>
            <person name="Valente V.L."/>
            <person name="Venter E."/>
            <person name="Venter J.C."/>
            <person name="Vicario S."/>
            <person name="Vieira F.G."/>
            <person name="Vilella A.J."/>
            <person name="Villasante A."/>
            <person name="Walenz B."/>
            <person name="Wang J."/>
            <person name="Wasserman M."/>
            <person name="Watts T."/>
            <person name="Wilson D."/>
            <person name="Wilson R.K."/>
            <person name="Wing R.A."/>
            <person name="Wolfner M.F."/>
            <person name="Wong A."/>
            <person name="Wong G.K."/>
            <person name="Wu C.I."/>
            <person name="Wu G."/>
            <person name="Yamamoto D."/>
            <person name="Yang H.P."/>
            <person name="Yang S.P."/>
            <person name="Yorke J.A."/>
            <person name="Yoshida K."/>
            <person name="Zdobnov E."/>
            <person name="Zhang P."/>
            <person name="Zhang Y."/>
            <person name="Zimin A.V."/>
            <person name="Baldwin J."/>
            <person name="Abdouelleil A."/>
            <person name="Abdulkadir J."/>
            <person name="Abebe A."/>
            <person name="Abera B."/>
            <person name="Abreu J."/>
            <person name="Acer S.C."/>
            <person name="Aftuck L."/>
            <person name="Alexander A."/>
            <person name="An P."/>
            <person name="Anderson E."/>
            <person name="Anderson S."/>
            <person name="Arachi H."/>
            <person name="Azer M."/>
            <person name="Bachantsang P."/>
            <person name="Barry A."/>
            <person name="Bayul T."/>
            <person name="Berlin A."/>
            <person name="Bessette D."/>
            <person name="Bloom T."/>
            <person name="Blye J."/>
            <person name="Boguslavskiy L."/>
            <person name="Bonnet C."/>
            <person name="Boukhgalter B."/>
            <person name="Bourzgui I."/>
            <person name="Brown A."/>
            <person name="Cahill P."/>
            <person name="Channer S."/>
            <person name="Cheshatsang Y."/>
            <person name="Chuda L."/>
            <person name="Citroen M."/>
            <person name="Collymore A."/>
            <person name="Cooke P."/>
            <person name="Costello M."/>
            <person name="D'Aco K."/>
            <person name="Daza R."/>
            <person name="De Haan G."/>
            <person name="DeGray S."/>
            <person name="DeMaso C."/>
            <person name="Dhargay N."/>
            <person name="Dooley K."/>
            <person name="Dooley E."/>
            <person name="Doricent M."/>
            <person name="Dorje P."/>
            <person name="Dorjee K."/>
            <person name="Dupes A."/>
            <person name="Elong R."/>
            <person name="Falk J."/>
            <person name="Farina A."/>
            <person name="Faro S."/>
            <person name="Ferguson D."/>
            <person name="Fisher S."/>
            <person name="Foley C.D."/>
            <person name="Franke A."/>
            <person name="Friedrich D."/>
            <person name="Gadbois L."/>
            <person name="Gearin G."/>
            <person name="Gearin C.R."/>
            <person name="Giannoukos G."/>
            <person name="Goode T."/>
            <person name="Graham J."/>
            <person name="Grandbois E."/>
            <person name="Grewal S."/>
            <person name="Gyaltsen K."/>
            <person name="Hafez N."/>
            <person name="Hagos B."/>
            <person name="Hall J."/>
            <person name="Henson C."/>
            <person name="Hollinger A."/>
            <person name="Honan T."/>
            <person name="Huard M.D."/>
            <person name="Hughes L."/>
            <person name="Hurhula B."/>
            <person name="Husby M.E."/>
            <person name="Kamat A."/>
            <person name="Kanga B."/>
            <person name="Kashin S."/>
            <person name="Khazanovich D."/>
            <person name="Kisner P."/>
            <person name="Lance K."/>
            <person name="Lara M."/>
            <person name="Lee W."/>
            <person name="Lennon N."/>
            <person name="Letendre F."/>
            <person name="LeVine R."/>
            <person name="Lipovsky A."/>
            <person name="Liu X."/>
            <person name="Liu J."/>
            <person name="Liu S."/>
            <person name="Lokyitsang T."/>
            <person name="Lokyitsang Y."/>
            <person name="Lubonja R."/>
            <person name="Lui A."/>
            <person name="MacDonald P."/>
            <person name="Magnisalis V."/>
            <person name="Maru K."/>
            <person name="Matthews C."/>
            <person name="McCusker W."/>
            <person name="McDonough S."/>
            <person name="Mehta T."/>
            <person name="Meldrim J."/>
            <person name="Meneus L."/>
            <person name="Mihai O."/>
            <person name="Mihalev A."/>
            <person name="Mihova T."/>
            <person name="Mittelman R."/>
            <person name="Mlenga V."/>
            <person name="Montmayeur A."/>
            <person name="Mulrain L."/>
            <person name="Navidi A."/>
            <person name="Naylor J."/>
            <person name="Negash T."/>
            <person name="Nguyen T."/>
            <person name="Nguyen N."/>
            <person name="Nicol R."/>
            <person name="Norbu C."/>
            <person name="Norbu N."/>
            <person name="Novod N."/>
            <person name="O'Neill B."/>
            <person name="Osman S."/>
            <person name="Markiewicz E."/>
            <person name="Oyono O.L."/>
            <person name="Patti C."/>
            <person name="Phunkhang P."/>
            <person name="Pierre F."/>
            <person name="Priest M."/>
            <person name="Raghuraman S."/>
            <person name="Rege F."/>
            <person name="Reyes R."/>
            <person name="Rise C."/>
            <person name="Rogov P."/>
            <person name="Ross K."/>
            <person name="Ryan E."/>
            <person name="Settipalli S."/>
            <person name="Shea T."/>
            <person name="Sherpa N."/>
            <person name="Shi L."/>
            <person name="Shih D."/>
            <person name="Sparrow T."/>
            <person name="Spaulding J."/>
            <person name="Stalker J."/>
            <person name="Stange-Thomann N."/>
            <person name="Stavropoulos S."/>
            <person name="Stone C."/>
            <person name="Strader C."/>
            <person name="Tesfaye S."/>
            <person name="Thomson T."/>
            <person name="Thoulutsang Y."/>
            <person name="Thoulutsang D."/>
            <person name="Topham K."/>
            <person name="Topping I."/>
            <person name="Tsamla T."/>
            <person name="Vassiliev H."/>
            <person name="Vo A."/>
            <person name="Wangchuk T."/>
            <person name="Wangdi T."/>
            <person name="Weiand M."/>
            <person name="Wilkinson J."/>
            <person name="Wilson A."/>
            <person name="Yadav S."/>
            <person name="Young G."/>
            <person name="Yu Q."/>
            <person name="Zembek L."/>
            <person name="Zhong D."/>
            <person name="Zimmer A."/>
            <person name="Zwirko Z."/>
            <person name="Jaffe D.B."/>
            <person name="Alvarez P."/>
            <person name="Brockman W."/>
            <person name="Butler J."/>
            <person name="Chin C."/>
            <person name="Gnerre S."/>
            <person name="Grabherr M."/>
            <person name="Kleber M."/>
            <person name="Mauceli E."/>
            <person name="MacCallum I."/>
        </authorList>
    </citation>
    <scope>NUCLEOTIDE SEQUENCE [LARGE SCALE GENOMIC DNA]</scope>
    <source>
        <strain evidence="2">Tai18E2 / Tucson 14021-0261.01</strain>
    </source>
</reference>
<dbReference type="Proteomes" id="UP000002282">
    <property type="component" value="Unassembled WGS sequence"/>
</dbReference>
<evidence type="ECO:0000313" key="2">
    <source>
        <dbReference type="Proteomes" id="UP000002282"/>
    </source>
</evidence>
<proteinExistence type="predicted"/>
<evidence type="ECO:0000313" key="1">
    <source>
        <dbReference type="EMBL" id="EDX00178.2"/>
    </source>
</evidence>